<dbReference type="GO" id="GO:0016702">
    <property type="term" value="F:oxidoreductase activity, acting on single donors with incorporation of molecular oxygen, incorporation of two atoms of oxygen"/>
    <property type="evidence" value="ECO:0007669"/>
    <property type="project" value="InterPro"/>
</dbReference>
<keyword evidence="3" id="KW-1185">Reference proteome</keyword>
<feature type="non-terminal residue" evidence="2">
    <location>
        <position position="695"/>
    </location>
</feature>
<comment type="caution">
    <text evidence="2">The sequence shown here is derived from an EMBL/GenBank/DDBJ whole genome shotgun (WGS) entry which is preliminary data.</text>
</comment>
<evidence type="ECO:0000256" key="1">
    <source>
        <dbReference type="SAM" id="MobiDB-lite"/>
    </source>
</evidence>
<dbReference type="Proteomes" id="UP000729357">
    <property type="component" value="Unassembled WGS sequence"/>
</dbReference>
<sequence length="695" mass="71388">AAGIPTWSPTVVLICRSTAYVWQSGRDAQFSADCGLLLTASLSSLSHAHPGEHEMADALAKRAEHAAVVQRGLENCYNHPKFLEMQKRGQERRWEKAQQLRKARGIHESTPFKTRRDLAALESFEEVNHNLTSLDYTDSTAPSVLFANYKNASCILTPEVVVGPYFVIGEYYRTNVVESQGGVPVHLEYQYIDTSTCEPATGLYLEAWQANSTGVYSGIVASGNGNDADTSNLDTTFLRGVTKVDSEGVGYFDTIFPGHYAGRSTHIHLIAQQNGTVYDNGTYSGGTISHVGQLFFDESLKSAVYDTYPYTTNTQSYTTNDDDMWAPDQADNNYDPIPDYAYLGEDISDGLLMWISVGINMSAEYTVTAAATLTADGGVASNDAADGASGSGAGSASNSTGSMPSGSGAAGNAPSGGQSMSMGSAPSGGMGGGSGGSFGPGSSSTAAAGINSAFSASSGPQSASSNTATVSSSASVKASSSTSSVTVLASSASTKISSSTANVASSVASTKLSTSSVDKAKTSASHSSANSSSASKSSSSAKSALTSKTTSQSISVKPSSSTTHSSVKTSSSNKSSSVKPSSSIKTSSSIKPSSSTKTSSVKTSTSTKPKSSTSSSESSSSTKHSTPTQTSSTVKKSSSSTRKSSSSSKKATSTTSHAASGKSSSAKKITTSTRKTSSTKKGSSTLSTKTTSNKH</sequence>
<dbReference type="SUPFAM" id="SSF49482">
    <property type="entry name" value="Aromatic compound dioxygenase"/>
    <property type="match status" value="1"/>
</dbReference>
<reference evidence="2" key="1">
    <citation type="journal article" date="2021" name="J Fungi (Basel)">
        <title>Virulence traits and population genomics of the black yeast Aureobasidium melanogenum.</title>
        <authorList>
            <person name="Cernosa A."/>
            <person name="Sun X."/>
            <person name="Gostincar C."/>
            <person name="Fang C."/>
            <person name="Gunde-Cimerman N."/>
            <person name="Song Z."/>
        </authorList>
    </citation>
    <scope>NUCLEOTIDE SEQUENCE</scope>
    <source>
        <strain evidence="2">EXF-9298</strain>
    </source>
</reference>
<gene>
    <name evidence="2" type="ORF">KCU98_g9675</name>
</gene>
<feature type="region of interest" description="Disordered" evidence="1">
    <location>
        <begin position="494"/>
        <end position="695"/>
    </location>
</feature>
<dbReference type="Gene3D" id="2.60.130.10">
    <property type="entry name" value="Aromatic compound dioxygenase"/>
    <property type="match status" value="1"/>
</dbReference>
<dbReference type="EMBL" id="JAHFXS010001345">
    <property type="protein sequence ID" value="KAG9978054.1"/>
    <property type="molecule type" value="Genomic_DNA"/>
</dbReference>
<dbReference type="AlphaFoldDB" id="A0A9P8JRR8"/>
<evidence type="ECO:0000313" key="2">
    <source>
        <dbReference type="EMBL" id="KAG9978054.1"/>
    </source>
</evidence>
<feature type="non-terminal residue" evidence="2">
    <location>
        <position position="1"/>
    </location>
</feature>
<dbReference type="GO" id="GO:0005506">
    <property type="term" value="F:iron ion binding"/>
    <property type="evidence" value="ECO:0007669"/>
    <property type="project" value="InterPro"/>
</dbReference>
<reference evidence="2" key="2">
    <citation type="submission" date="2021-08" db="EMBL/GenBank/DDBJ databases">
        <authorList>
            <person name="Gostincar C."/>
            <person name="Sun X."/>
            <person name="Song Z."/>
            <person name="Gunde-Cimerman N."/>
        </authorList>
    </citation>
    <scope>NUCLEOTIDE SEQUENCE</scope>
    <source>
        <strain evidence="2">EXF-9298</strain>
    </source>
</reference>
<protein>
    <submittedName>
        <fullName evidence="2">Aromatic compound dioxygenase</fullName>
    </submittedName>
</protein>
<organism evidence="2 3">
    <name type="scientific">Aureobasidium melanogenum</name>
    <name type="common">Aureobasidium pullulans var. melanogenum</name>
    <dbReference type="NCBI Taxonomy" id="46634"/>
    <lineage>
        <taxon>Eukaryota</taxon>
        <taxon>Fungi</taxon>
        <taxon>Dikarya</taxon>
        <taxon>Ascomycota</taxon>
        <taxon>Pezizomycotina</taxon>
        <taxon>Dothideomycetes</taxon>
        <taxon>Dothideomycetidae</taxon>
        <taxon>Dothideales</taxon>
        <taxon>Saccotheciaceae</taxon>
        <taxon>Aureobasidium</taxon>
    </lineage>
</organism>
<dbReference type="InterPro" id="IPR015889">
    <property type="entry name" value="Intradiol_dOase_core"/>
</dbReference>
<feature type="compositionally biased region" description="Gly residues" evidence="1">
    <location>
        <begin position="426"/>
        <end position="439"/>
    </location>
</feature>
<keyword evidence="2" id="KW-0223">Dioxygenase</keyword>
<proteinExistence type="predicted"/>
<name>A0A9P8JRR8_AURME</name>
<feature type="compositionally biased region" description="Low complexity" evidence="1">
    <location>
        <begin position="384"/>
        <end position="425"/>
    </location>
</feature>
<keyword evidence="2" id="KW-0560">Oxidoreductase</keyword>
<evidence type="ECO:0000313" key="3">
    <source>
        <dbReference type="Proteomes" id="UP000729357"/>
    </source>
</evidence>
<dbReference type="PANTHER" id="PTHR34315:SF2">
    <property type="entry name" value="ANCHORED DIOXYGENASE, PUTATIVE (AFU_ORTHOLOGUE AFUA_3G01800)-RELATED"/>
    <property type="match status" value="1"/>
</dbReference>
<dbReference type="CDD" id="cd03457">
    <property type="entry name" value="intradiol_dioxygenase_like"/>
    <property type="match status" value="1"/>
</dbReference>
<accession>A0A9P8JRR8</accession>
<feature type="region of interest" description="Disordered" evidence="1">
    <location>
        <begin position="384"/>
        <end position="443"/>
    </location>
</feature>
<dbReference type="PANTHER" id="PTHR34315">
    <property type="match status" value="1"/>
</dbReference>